<accession>A0A0N1NZX2</accession>
<evidence type="ECO:0008006" key="4">
    <source>
        <dbReference type="Google" id="ProtNLM"/>
    </source>
</evidence>
<dbReference type="Proteomes" id="UP000038010">
    <property type="component" value="Unassembled WGS sequence"/>
</dbReference>
<organism evidence="2 3">
    <name type="scientific">Cyphellophora attinorum</name>
    <dbReference type="NCBI Taxonomy" id="1664694"/>
    <lineage>
        <taxon>Eukaryota</taxon>
        <taxon>Fungi</taxon>
        <taxon>Dikarya</taxon>
        <taxon>Ascomycota</taxon>
        <taxon>Pezizomycotina</taxon>
        <taxon>Eurotiomycetes</taxon>
        <taxon>Chaetothyriomycetidae</taxon>
        <taxon>Chaetothyriales</taxon>
        <taxon>Cyphellophoraceae</taxon>
        <taxon>Cyphellophora</taxon>
    </lineage>
</organism>
<dbReference type="VEuPathDB" id="FungiDB:AB675_5141"/>
<evidence type="ECO:0000313" key="2">
    <source>
        <dbReference type="EMBL" id="KPI39412.1"/>
    </source>
</evidence>
<dbReference type="RefSeq" id="XP_017999375.1">
    <property type="nucleotide sequence ID" value="XM_018145330.1"/>
</dbReference>
<name>A0A0N1NZX2_9EURO</name>
<dbReference type="GeneID" id="28737209"/>
<proteinExistence type="predicted"/>
<feature type="region of interest" description="Disordered" evidence="1">
    <location>
        <begin position="249"/>
        <end position="273"/>
    </location>
</feature>
<gene>
    <name evidence="2" type="ORF">AB675_5141</name>
</gene>
<evidence type="ECO:0000313" key="3">
    <source>
        <dbReference type="Proteomes" id="UP000038010"/>
    </source>
</evidence>
<dbReference type="AlphaFoldDB" id="A0A0N1NZX2"/>
<feature type="compositionally biased region" description="Acidic residues" evidence="1">
    <location>
        <begin position="252"/>
        <end position="265"/>
    </location>
</feature>
<sequence length="330" mass="36342">MSLVTASPLLPPSAISAPTSPSPPFPAASSLQLLTLPLEIRLLILRHLLRSHPEPTMTFAASADSAPFPLWANYTLHRSRTFPTTDILLICRQLNNELRQVLAPPLLQATAITAAGNAGSAANAALPTTLDLRPADHLNTHVANCLLSELAKVPPFWRQTIVILKLDRVWFEKLPWDTLTAQLEGLREVEVKLPIASAGWEAAWRWMDCWRDVKSCEERLVGWSHLAPGLHEGVRALGERMVGRLDLLEGGPGDESEMEGGGDDGEGSRRRRTKVRVTARQPVKIMKGQGKGIYVVLIYDVATRTLVSVDEPVECVEGCWDETRDMCKAM</sequence>
<reference evidence="2 3" key="1">
    <citation type="submission" date="2015-06" db="EMBL/GenBank/DDBJ databases">
        <title>Draft genome of the ant-associated black yeast Phialophora attae CBS 131958.</title>
        <authorList>
            <person name="Moreno L.F."/>
            <person name="Stielow B.J."/>
            <person name="de Hoog S."/>
            <person name="Vicente V.A."/>
            <person name="Weiss V.A."/>
            <person name="de Vries M."/>
            <person name="Cruz L.M."/>
            <person name="Souza E.M."/>
        </authorList>
    </citation>
    <scope>NUCLEOTIDE SEQUENCE [LARGE SCALE GENOMIC DNA]</scope>
    <source>
        <strain evidence="2 3">CBS 131958</strain>
    </source>
</reference>
<comment type="caution">
    <text evidence="2">The sequence shown here is derived from an EMBL/GenBank/DDBJ whole genome shotgun (WGS) entry which is preliminary data.</text>
</comment>
<evidence type="ECO:0000256" key="1">
    <source>
        <dbReference type="SAM" id="MobiDB-lite"/>
    </source>
</evidence>
<keyword evidence="3" id="KW-1185">Reference proteome</keyword>
<protein>
    <recommendedName>
        <fullName evidence="4">F-box domain-containing protein</fullName>
    </recommendedName>
</protein>
<dbReference type="EMBL" id="LFJN01000015">
    <property type="protein sequence ID" value="KPI39412.1"/>
    <property type="molecule type" value="Genomic_DNA"/>
</dbReference>